<comment type="similarity">
    <text evidence="1">Belongs to the ROK (NagC/XylR) family.</text>
</comment>
<dbReference type="AlphaFoldDB" id="A0A387BML9"/>
<dbReference type="SUPFAM" id="SSF46785">
    <property type="entry name" value="Winged helix' DNA-binding domain"/>
    <property type="match status" value="1"/>
</dbReference>
<reference evidence="2 3" key="1">
    <citation type="submission" date="2018-09" db="EMBL/GenBank/DDBJ databases">
        <title>Genome sequencing of strain 2DFW10M-5.</title>
        <authorList>
            <person name="Heo J."/>
            <person name="Kim S.-J."/>
            <person name="Kwon S.-W."/>
        </authorList>
    </citation>
    <scope>NUCLEOTIDE SEQUENCE [LARGE SCALE GENOMIC DNA]</scope>
    <source>
        <strain evidence="2 3">2DFW10M-5</strain>
    </source>
</reference>
<accession>A0A387BML9</accession>
<keyword evidence="3" id="KW-1185">Reference proteome</keyword>
<evidence type="ECO:0000313" key="3">
    <source>
        <dbReference type="Proteomes" id="UP000275069"/>
    </source>
</evidence>
<dbReference type="InterPro" id="IPR000600">
    <property type="entry name" value="ROK"/>
</dbReference>
<dbReference type="InterPro" id="IPR036388">
    <property type="entry name" value="WH-like_DNA-bd_sf"/>
</dbReference>
<dbReference type="Gene3D" id="3.30.420.40">
    <property type="match status" value="2"/>
</dbReference>
<evidence type="ECO:0000256" key="1">
    <source>
        <dbReference type="ARBA" id="ARBA00006479"/>
    </source>
</evidence>
<dbReference type="EMBL" id="CP032624">
    <property type="protein sequence ID" value="AYG03928.1"/>
    <property type="molecule type" value="Genomic_DNA"/>
</dbReference>
<dbReference type="SUPFAM" id="SSF53067">
    <property type="entry name" value="Actin-like ATPase domain"/>
    <property type="match status" value="1"/>
</dbReference>
<dbReference type="PANTHER" id="PTHR18964:SF149">
    <property type="entry name" value="BIFUNCTIONAL UDP-N-ACETYLGLUCOSAMINE 2-EPIMERASE_N-ACETYLMANNOSAMINE KINASE"/>
    <property type="match status" value="1"/>
</dbReference>
<dbReference type="Proteomes" id="UP000275069">
    <property type="component" value="Chromosome"/>
</dbReference>
<evidence type="ECO:0000313" key="2">
    <source>
        <dbReference type="EMBL" id="AYG03928.1"/>
    </source>
</evidence>
<dbReference type="Gene3D" id="1.10.10.10">
    <property type="entry name" value="Winged helix-like DNA-binding domain superfamily/Winged helix DNA-binding domain"/>
    <property type="match status" value="1"/>
</dbReference>
<dbReference type="InterPro" id="IPR036390">
    <property type="entry name" value="WH_DNA-bd_sf"/>
</dbReference>
<proteinExistence type="inferred from homology"/>
<dbReference type="CDD" id="cd23763">
    <property type="entry name" value="ASKHA_ATPase_ROK"/>
    <property type="match status" value="1"/>
</dbReference>
<dbReference type="KEGG" id="gry:D7I44_10525"/>
<organism evidence="2 3">
    <name type="scientific">Gryllotalpicola protaetiae</name>
    <dbReference type="NCBI Taxonomy" id="2419771"/>
    <lineage>
        <taxon>Bacteria</taxon>
        <taxon>Bacillati</taxon>
        <taxon>Actinomycetota</taxon>
        <taxon>Actinomycetes</taxon>
        <taxon>Micrococcales</taxon>
        <taxon>Microbacteriaceae</taxon>
        <taxon>Gryllotalpicola</taxon>
    </lineage>
</organism>
<protein>
    <submittedName>
        <fullName evidence="2">ROK family transcriptional regulator</fullName>
    </submittedName>
</protein>
<dbReference type="OrthoDB" id="3523179at2"/>
<sequence length="405" mass="42725">MLRRCASFLFKPDGLARERGRRVGSPSALRKLNDRVALYALLESGPLSRHELESAASVSRPAAAELLRRLEESGLARRAGHRPGGPGPQAQLWTINERAAFAAGVDVSDTGLDAVISDLGGTPLGEAKTTVEPGEDPVHAVKRLLTATARRAGIRRSEIRQVAVGISGSVDPESGTLSHAEHIAEWTGFDVAARLSETLGVPVTVENDVKLVLSDEARRGRAVGCDEVLLLWMGHGISIAAITGGRLQRGFHGSAGEMTFVRVGPDGPFAGRLLATEGVLELARSHGLWASDPVELLESARGAENRAEAIGGFLTAFAGRIVDVLAPPVALIDPELVILGGEIGVAGGADLAELVRNRLHELLALRPRVVAGTGHANAVRQGALDDALERLRQAVFDNARDIRAS</sequence>
<dbReference type="Pfam" id="PF00480">
    <property type="entry name" value="ROK"/>
    <property type="match status" value="1"/>
</dbReference>
<gene>
    <name evidence="2" type="ORF">D7I44_10525</name>
</gene>
<dbReference type="InterPro" id="IPR043129">
    <property type="entry name" value="ATPase_NBD"/>
</dbReference>
<dbReference type="PANTHER" id="PTHR18964">
    <property type="entry name" value="ROK (REPRESSOR, ORF, KINASE) FAMILY"/>
    <property type="match status" value="1"/>
</dbReference>
<name>A0A387BML9_9MICO</name>